<dbReference type="Gene3D" id="4.10.60.10">
    <property type="entry name" value="Zinc finger, CCHC-type"/>
    <property type="match status" value="1"/>
</dbReference>
<feature type="domain" description="Integrase catalytic" evidence="8">
    <location>
        <begin position="529"/>
        <end position="705"/>
    </location>
</feature>
<feature type="compositionally biased region" description="Basic and acidic residues" evidence="6">
    <location>
        <begin position="228"/>
        <end position="246"/>
    </location>
</feature>
<feature type="compositionally biased region" description="Low complexity" evidence="6">
    <location>
        <begin position="809"/>
        <end position="836"/>
    </location>
</feature>
<evidence type="ECO:0008006" key="10">
    <source>
        <dbReference type="Google" id="ProtNLM"/>
    </source>
</evidence>
<evidence type="ECO:0000259" key="8">
    <source>
        <dbReference type="PROSITE" id="PS50994"/>
    </source>
</evidence>
<dbReference type="InterPro" id="IPR043502">
    <property type="entry name" value="DNA/RNA_pol_sf"/>
</dbReference>
<dbReference type="EMBL" id="GHES01032727">
    <property type="protein sequence ID" value="MPA63286.1"/>
    <property type="molecule type" value="Transcribed_RNA"/>
</dbReference>
<dbReference type="SUPFAM" id="SSF53098">
    <property type="entry name" value="Ribonuclease H-like"/>
    <property type="match status" value="1"/>
</dbReference>
<accession>A0A5B7B4M6</accession>
<evidence type="ECO:0000256" key="5">
    <source>
        <dbReference type="PROSITE-ProRule" id="PRU00047"/>
    </source>
</evidence>
<dbReference type="SMART" id="SM00343">
    <property type="entry name" value="ZnF_C2HC"/>
    <property type="match status" value="2"/>
</dbReference>
<dbReference type="InterPro" id="IPR036875">
    <property type="entry name" value="Znf_CCHC_sf"/>
</dbReference>
<evidence type="ECO:0000259" key="7">
    <source>
        <dbReference type="PROSITE" id="PS50158"/>
    </source>
</evidence>
<dbReference type="Pfam" id="PF22936">
    <property type="entry name" value="Pol_BBD"/>
    <property type="match status" value="1"/>
</dbReference>
<dbReference type="GO" id="GO:0006508">
    <property type="term" value="P:proteolysis"/>
    <property type="evidence" value="ECO:0007669"/>
    <property type="project" value="UniProtKB-KW"/>
</dbReference>
<keyword evidence="4" id="KW-0378">Hydrolase</keyword>
<dbReference type="InterPro" id="IPR036397">
    <property type="entry name" value="RNaseH_sf"/>
</dbReference>
<sequence length="1370" mass="156356">MASTSNSGLSIQQQFLPIFDGENYDFWCVKMKTIFLSLDLWEFVEKGYADSDSSTSLTEAQQQQLKVKQQKDASALSKIQQGVSDSIFPRIMGATRAKEAWDILQQEFQGNLKVRAIKLQTLRRELEIMKMKENETLNEYSSRVTELVNQMKTYGETLSDQKIVEKILISLPEKFNPIVSIIEETKDISKLSIQELMGSLKSYEQRLTRQSEKSLESAFQSKINLGSKSHERESSKHEQSRGESFRGGRQGRGRGRGRSSGGRGRSNFERKSNDEGSSQKCSICKRSNHVDKDCWFKGKPQCHNCKKFGHIAKDCRWKNNQQQANFSEEKEGEGNLFYACQSASEHKNDVWYLDSGCSNHMTGDKSIFLDMDTSINSQVRMGNGALVCAKGKGTIGVETKKGTKLIQDVLLVPDLEQNLLSVEQLVEHGYSVHFEANSCTILDKNDARQVIAQIQMEKNRSFPLIFKYGGNVALKAHVNDESWLWHRRFGHLNFHNLKLLHRKNMVQGLPNVEEIQDVCEGCALGKHHRQSFPKGVAWRAKEMLELVHTDVCGPMQTPSHAQNRYFILFIDDYTRMTWVYFMRQKSEVFVIFKKFKSLVEKQSGHFIKTLRSDRGKEYNSNEFNQFCEDEGMERQLTVGYTPQQNGVSERKNQTVMEMAKSILHEKGLPKSFWAEAVYTAVYLINRSPTKAVWNQTPIEAWSGRKPSIRHLKVFGCVCYAQIPKEKRSKLDETSEICIFVGYSSKSKGYRLYSLKSNKVIISRDVLFAENAKWNWEENKVDKRAVITELVEEKSANEDGNDEDSPPASPRTSPLSSSSSSPSSSPSSSSSSPSSTPKKMRSLSEVYERCNFCMIEPENFEEAIKQKEWKKAMEEEIQVIEKNNTWELVERPQNKEVIGVKWIYKVKLNVDGSIQRNKARLVAKGYSQQPGVDFHETFAPVARLDTIRTLIALAAQKGWLLYQLDVKSAFLNGELKEEVYVEQPQGFVIKEEEDKVYKLNKALYGLKQAPRAWYSQIDNYFVEKGFKKSKSEPTLYVKKQGMHNTLIVALYVDDLVFTSNNESTIKEFKNEMMKRYEMSDMGLLHHFLGIEIYQNEDGVFISQKKYAEAILKKFGMSGCKPMATPLVVNEKLMKEDGEKKVDATLYRSLVGNLLYLTATRPDIMFAASLLSRFMNSPSQIHLGAAKRVLRYVRGTTSFGIKYSRGFELKLKGYCDSDWGGCVDDMKSTSGYAFSLGSGVFSWASKKQQSVAQSSAEAEYISAAMATSQVIWLRRIMEDIGETQEEGTELFCDNKSAIAMAKNPVYHSRTRHIAIKHHFIREAVEEGEVQLKFCRSDEQVADIFTKALPKDKFKNFRELLGVEEQHIKGEQC</sequence>
<gene>
    <name evidence="9" type="ORF">Din_032727</name>
</gene>
<dbReference type="GO" id="GO:0015074">
    <property type="term" value="P:DNA integration"/>
    <property type="evidence" value="ECO:0007669"/>
    <property type="project" value="InterPro"/>
</dbReference>
<reference evidence="9" key="1">
    <citation type="submission" date="2019-08" db="EMBL/GenBank/DDBJ databases">
        <title>Reference gene set and small RNA set construction with multiple tissues from Davidia involucrata Baill.</title>
        <authorList>
            <person name="Yang H."/>
            <person name="Zhou C."/>
            <person name="Li G."/>
            <person name="Wang J."/>
            <person name="Gao P."/>
            <person name="Wang M."/>
            <person name="Wang R."/>
            <person name="Zhao Y."/>
        </authorList>
    </citation>
    <scope>NUCLEOTIDE SEQUENCE</scope>
    <source>
        <tissue evidence="9">Mixed with DoveR01_LX</tissue>
    </source>
</reference>
<evidence type="ECO:0000313" key="9">
    <source>
        <dbReference type="EMBL" id="MPA63286.1"/>
    </source>
</evidence>
<feature type="domain" description="CCHC-type" evidence="7">
    <location>
        <begin position="302"/>
        <end position="316"/>
    </location>
</feature>
<dbReference type="InterPro" id="IPR001584">
    <property type="entry name" value="Integrase_cat-core"/>
</dbReference>
<keyword evidence="1" id="KW-0645">Protease</keyword>
<dbReference type="PANTHER" id="PTHR42648:SF18">
    <property type="entry name" value="RETROTRANSPOSON, UNCLASSIFIED-LIKE PROTEIN"/>
    <property type="match status" value="1"/>
</dbReference>
<dbReference type="SUPFAM" id="SSF56672">
    <property type="entry name" value="DNA/RNA polymerases"/>
    <property type="match status" value="1"/>
</dbReference>
<feature type="region of interest" description="Disordered" evidence="6">
    <location>
        <begin position="791"/>
        <end position="839"/>
    </location>
</feature>
<dbReference type="InterPro" id="IPR025724">
    <property type="entry name" value="GAG-pre-integrase_dom"/>
</dbReference>
<keyword evidence="2" id="KW-0479">Metal-binding</keyword>
<organism evidence="9">
    <name type="scientific">Davidia involucrata</name>
    <name type="common">Dove tree</name>
    <dbReference type="NCBI Taxonomy" id="16924"/>
    <lineage>
        <taxon>Eukaryota</taxon>
        <taxon>Viridiplantae</taxon>
        <taxon>Streptophyta</taxon>
        <taxon>Embryophyta</taxon>
        <taxon>Tracheophyta</taxon>
        <taxon>Spermatophyta</taxon>
        <taxon>Magnoliopsida</taxon>
        <taxon>eudicotyledons</taxon>
        <taxon>Gunneridae</taxon>
        <taxon>Pentapetalae</taxon>
        <taxon>asterids</taxon>
        <taxon>Cornales</taxon>
        <taxon>Nyssaceae</taxon>
        <taxon>Davidia</taxon>
    </lineage>
</organism>
<keyword evidence="5" id="KW-0863">Zinc-finger</keyword>
<dbReference type="InterPro" id="IPR013103">
    <property type="entry name" value="RVT_2"/>
</dbReference>
<proteinExistence type="predicted"/>
<evidence type="ECO:0000256" key="2">
    <source>
        <dbReference type="ARBA" id="ARBA00022723"/>
    </source>
</evidence>
<dbReference type="InterPro" id="IPR054722">
    <property type="entry name" value="PolX-like_BBD"/>
</dbReference>
<dbReference type="CDD" id="cd09272">
    <property type="entry name" value="RNase_HI_RT_Ty1"/>
    <property type="match status" value="1"/>
</dbReference>
<dbReference type="Pfam" id="PF07727">
    <property type="entry name" value="RVT_2"/>
    <property type="match status" value="1"/>
</dbReference>
<dbReference type="InterPro" id="IPR057670">
    <property type="entry name" value="SH3_retrovirus"/>
</dbReference>
<dbReference type="InterPro" id="IPR001878">
    <property type="entry name" value="Znf_CCHC"/>
</dbReference>
<dbReference type="Pfam" id="PF00665">
    <property type="entry name" value="rve"/>
    <property type="match status" value="1"/>
</dbReference>
<name>A0A5B7B4M6_DAVIN</name>
<evidence type="ECO:0000256" key="1">
    <source>
        <dbReference type="ARBA" id="ARBA00022670"/>
    </source>
</evidence>
<dbReference type="Gene3D" id="3.30.420.10">
    <property type="entry name" value="Ribonuclease H-like superfamily/Ribonuclease H"/>
    <property type="match status" value="1"/>
</dbReference>
<protein>
    <recommendedName>
        <fullName evidence="10">Retrovirus-related Pol polyprotein from transposon TNT 1-94</fullName>
    </recommendedName>
</protein>
<dbReference type="GO" id="GO:0004190">
    <property type="term" value="F:aspartic-type endopeptidase activity"/>
    <property type="evidence" value="ECO:0007669"/>
    <property type="project" value="UniProtKB-KW"/>
</dbReference>
<dbReference type="PROSITE" id="PS50994">
    <property type="entry name" value="INTEGRASE"/>
    <property type="match status" value="1"/>
</dbReference>
<keyword evidence="5" id="KW-0862">Zinc</keyword>
<dbReference type="PANTHER" id="PTHR42648">
    <property type="entry name" value="TRANSPOSASE, PUTATIVE-RELATED"/>
    <property type="match status" value="1"/>
</dbReference>
<dbReference type="Pfam" id="PF13976">
    <property type="entry name" value="gag_pre-integrs"/>
    <property type="match status" value="1"/>
</dbReference>
<keyword evidence="3" id="KW-0064">Aspartyl protease</keyword>
<dbReference type="InterPro" id="IPR012337">
    <property type="entry name" value="RNaseH-like_sf"/>
</dbReference>
<dbReference type="Pfam" id="PF14223">
    <property type="entry name" value="Retrotran_gag_2"/>
    <property type="match status" value="1"/>
</dbReference>
<dbReference type="PROSITE" id="PS50158">
    <property type="entry name" value="ZF_CCHC"/>
    <property type="match status" value="1"/>
</dbReference>
<evidence type="ECO:0000256" key="3">
    <source>
        <dbReference type="ARBA" id="ARBA00022750"/>
    </source>
</evidence>
<dbReference type="GO" id="GO:0003676">
    <property type="term" value="F:nucleic acid binding"/>
    <property type="evidence" value="ECO:0007669"/>
    <property type="project" value="InterPro"/>
</dbReference>
<feature type="region of interest" description="Disordered" evidence="6">
    <location>
        <begin position="218"/>
        <end position="280"/>
    </location>
</feature>
<dbReference type="GO" id="GO:0008270">
    <property type="term" value="F:zinc ion binding"/>
    <property type="evidence" value="ECO:0007669"/>
    <property type="project" value="UniProtKB-KW"/>
</dbReference>
<dbReference type="Pfam" id="PF25597">
    <property type="entry name" value="SH3_retrovirus"/>
    <property type="match status" value="1"/>
</dbReference>
<evidence type="ECO:0000256" key="4">
    <source>
        <dbReference type="ARBA" id="ARBA00022801"/>
    </source>
</evidence>
<dbReference type="SUPFAM" id="SSF57756">
    <property type="entry name" value="Retrovirus zinc finger-like domains"/>
    <property type="match status" value="1"/>
</dbReference>
<dbReference type="InterPro" id="IPR039537">
    <property type="entry name" value="Retrotran_Ty1/copia-like"/>
</dbReference>
<evidence type="ECO:0000256" key="6">
    <source>
        <dbReference type="SAM" id="MobiDB-lite"/>
    </source>
</evidence>